<comment type="caution">
    <text evidence="1">The sequence shown here is derived from an EMBL/GenBank/DDBJ whole genome shotgun (WGS) entry which is preliminary data.</text>
</comment>
<reference evidence="1 2" key="1">
    <citation type="submission" date="2022-05" db="EMBL/GenBank/DDBJ databases">
        <title>Luteimonas sp. SX5, whole genome shotgun sequencing project.</title>
        <authorList>
            <person name="Zhao G."/>
            <person name="Shen L."/>
        </authorList>
    </citation>
    <scope>NUCLEOTIDE SEQUENCE [LARGE SCALE GENOMIC DNA]</scope>
    <source>
        <strain evidence="1 2">SX5</strain>
    </source>
</reference>
<evidence type="ECO:0008006" key="3">
    <source>
        <dbReference type="Google" id="ProtNLM"/>
    </source>
</evidence>
<evidence type="ECO:0000313" key="2">
    <source>
        <dbReference type="Proteomes" id="UP001431217"/>
    </source>
</evidence>
<protein>
    <recommendedName>
        <fullName evidence="3">Nuclear transport factor 2 family protein</fullName>
    </recommendedName>
</protein>
<organism evidence="1 2">
    <name type="scientific">Luteimonas galliterrae</name>
    <dbReference type="NCBI Taxonomy" id="2940486"/>
    <lineage>
        <taxon>Bacteria</taxon>
        <taxon>Pseudomonadati</taxon>
        <taxon>Pseudomonadota</taxon>
        <taxon>Gammaproteobacteria</taxon>
        <taxon>Lysobacterales</taxon>
        <taxon>Lysobacteraceae</taxon>
        <taxon>Luteimonas</taxon>
    </lineage>
</organism>
<sequence>MTAAEMKRRVTRFFREYARRFEGSLQDPPKGDADGVVVAFADYFVGSGPAGVHGGKNGIKFKFVIGRGFAYYRKIGTVAMKIAKLDVTRLDPLHAMASVTWDSRYVRPKDGAKVRIFFTNFYFVRLQRGAPKIFAYVTGDEQALLKKHGLA</sequence>
<dbReference type="RefSeq" id="WP_249470488.1">
    <property type="nucleotide sequence ID" value="NZ_JAMBEP010000001.1"/>
</dbReference>
<gene>
    <name evidence="1" type="ORF">M2650_01920</name>
</gene>
<proteinExistence type="predicted"/>
<name>A0ABT0MEW0_9GAMM</name>
<keyword evidence="2" id="KW-1185">Reference proteome</keyword>
<evidence type="ECO:0000313" key="1">
    <source>
        <dbReference type="EMBL" id="MCL1633405.1"/>
    </source>
</evidence>
<dbReference type="Proteomes" id="UP001431217">
    <property type="component" value="Unassembled WGS sequence"/>
</dbReference>
<accession>A0ABT0MEW0</accession>
<dbReference type="EMBL" id="JAMBEP010000001">
    <property type="protein sequence ID" value="MCL1633405.1"/>
    <property type="molecule type" value="Genomic_DNA"/>
</dbReference>